<comment type="caution">
    <text evidence="4">The sequence shown here is derived from an EMBL/GenBank/DDBJ whole genome shotgun (WGS) entry which is preliminary data.</text>
</comment>
<feature type="DNA-binding region" description="H-T-H motif" evidence="2">
    <location>
        <begin position="50"/>
        <end position="69"/>
    </location>
</feature>
<dbReference type="PROSITE" id="PS01081">
    <property type="entry name" value="HTH_TETR_1"/>
    <property type="match status" value="1"/>
</dbReference>
<evidence type="ECO:0000259" key="3">
    <source>
        <dbReference type="PROSITE" id="PS50977"/>
    </source>
</evidence>
<reference evidence="4 5" key="1">
    <citation type="submission" date="2017-09" db="EMBL/GenBank/DDBJ databases">
        <title>Depth-based differentiation of microbial function through sediment-hosted aquifers and enrichment of novel symbionts in the deep terrestrial subsurface.</title>
        <authorList>
            <person name="Probst A.J."/>
            <person name="Ladd B."/>
            <person name="Jarett J.K."/>
            <person name="Geller-Mcgrath D.E."/>
            <person name="Sieber C.M."/>
            <person name="Emerson J.B."/>
            <person name="Anantharaman K."/>
            <person name="Thomas B.C."/>
            <person name="Malmstrom R."/>
            <person name="Stieglmeier M."/>
            <person name="Klingl A."/>
            <person name="Woyke T."/>
            <person name="Ryan C.M."/>
            <person name="Banfield J.F."/>
        </authorList>
    </citation>
    <scope>NUCLEOTIDE SEQUENCE [LARGE SCALE GENOMIC DNA]</scope>
    <source>
        <strain evidence="4">CG17_big_fil_post_rev_8_21_14_2_50_48_46</strain>
    </source>
</reference>
<dbReference type="GO" id="GO:0003677">
    <property type="term" value="F:DNA binding"/>
    <property type="evidence" value="ECO:0007669"/>
    <property type="project" value="UniProtKB-UniRule"/>
</dbReference>
<dbReference type="Proteomes" id="UP000231019">
    <property type="component" value="Unassembled WGS sequence"/>
</dbReference>
<keyword evidence="1 2" id="KW-0238">DNA-binding</keyword>
<dbReference type="InterPro" id="IPR001647">
    <property type="entry name" value="HTH_TetR"/>
</dbReference>
<evidence type="ECO:0000313" key="5">
    <source>
        <dbReference type="Proteomes" id="UP000231019"/>
    </source>
</evidence>
<dbReference type="Gene3D" id="1.10.357.10">
    <property type="entry name" value="Tetracycline Repressor, domain 2"/>
    <property type="match status" value="1"/>
</dbReference>
<dbReference type="SUPFAM" id="SSF46689">
    <property type="entry name" value="Homeodomain-like"/>
    <property type="match status" value="1"/>
</dbReference>
<dbReference type="PANTHER" id="PTHR30055">
    <property type="entry name" value="HTH-TYPE TRANSCRIPTIONAL REGULATOR RUTR"/>
    <property type="match status" value="1"/>
</dbReference>
<dbReference type="InterPro" id="IPR023772">
    <property type="entry name" value="DNA-bd_HTH_TetR-type_CS"/>
</dbReference>
<dbReference type="AlphaFoldDB" id="A0A2M7G4E9"/>
<accession>A0A2M7G4E9</accession>
<evidence type="ECO:0000256" key="1">
    <source>
        <dbReference type="ARBA" id="ARBA00023125"/>
    </source>
</evidence>
<protein>
    <submittedName>
        <fullName evidence="4">TetR family transcriptional regulator</fullName>
    </submittedName>
</protein>
<dbReference type="InterPro" id="IPR036271">
    <property type="entry name" value="Tet_transcr_reg_TetR-rel_C_sf"/>
</dbReference>
<name>A0A2M7G4E9_9BACT</name>
<feature type="domain" description="HTH tetR-type" evidence="3">
    <location>
        <begin position="27"/>
        <end position="87"/>
    </location>
</feature>
<dbReference type="PRINTS" id="PR00455">
    <property type="entry name" value="HTHTETR"/>
</dbReference>
<dbReference type="InterPro" id="IPR009057">
    <property type="entry name" value="Homeodomain-like_sf"/>
</dbReference>
<proteinExistence type="predicted"/>
<dbReference type="EMBL" id="PFFQ01000037">
    <property type="protein sequence ID" value="PIW16621.1"/>
    <property type="molecule type" value="Genomic_DNA"/>
</dbReference>
<sequence length="226" mass="26023">MPAKTETPLPDFSAELENLYPDFAQLTPGQKRILNAALELFAEKGYAATSTGAIAKQAGVAEGLIFKHFRNKKELLLQLARPLLLEFFFPLSVRRIQAILTQEYHHLKELLEALLRERLAFVRQHHRLLRLILQEIWLHPELFESLKEQFQKHLQPTLEAQLKAFQARGEIREMAFSSCLRLILSNVMGLIISRVLLFPEQQEPEEQDIQQTLQTLVQGLAPEPKT</sequence>
<dbReference type="PROSITE" id="PS50977">
    <property type="entry name" value="HTH_TETR_2"/>
    <property type="match status" value="1"/>
</dbReference>
<gene>
    <name evidence="4" type="ORF">COW36_12705</name>
</gene>
<dbReference type="PANTHER" id="PTHR30055:SF222">
    <property type="entry name" value="REGULATORY PROTEIN"/>
    <property type="match status" value="1"/>
</dbReference>
<dbReference type="Pfam" id="PF00440">
    <property type="entry name" value="TetR_N"/>
    <property type="match status" value="1"/>
</dbReference>
<evidence type="ECO:0000313" key="4">
    <source>
        <dbReference type="EMBL" id="PIW16621.1"/>
    </source>
</evidence>
<organism evidence="4 5">
    <name type="scientific">bacterium (Candidatus Blackallbacteria) CG17_big_fil_post_rev_8_21_14_2_50_48_46</name>
    <dbReference type="NCBI Taxonomy" id="2014261"/>
    <lineage>
        <taxon>Bacteria</taxon>
        <taxon>Candidatus Blackallbacteria</taxon>
    </lineage>
</organism>
<evidence type="ECO:0000256" key="2">
    <source>
        <dbReference type="PROSITE-ProRule" id="PRU00335"/>
    </source>
</evidence>
<dbReference type="SUPFAM" id="SSF48498">
    <property type="entry name" value="Tetracyclin repressor-like, C-terminal domain"/>
    <property type="match status" value="1"/>
</dbReference>
<dbReference type="InterPro" id="IPR050109">
    <property type="entry name" value="HTH-type_TetR-like_transc_reg"/>
</dbReference>